<dbReference type="AlphaFoldDB" id="A0A286UTN2"/>
<sequence>MLLSNLAIRFSTFIASLSVYNSQMERAQDPLSVHNEGTIDEFKAEAGLMLSDILTVQTSASIFFSYARDTRIGELLEKEGAEITILAPTNKAVMALARKPHQGPTPIDDGIVITEKEFDIRSRENVERWITAHIVPDRLGQFTPSRTYETLLDGVTFTVQSKNDESSKGALDWLDAILNGNISIVNKVEAKNGILYLLDGALYG</sequence>
<feature type="domain" description="FAS1" evidence="2">
    <location>
        <begin position="47"/>
        <end position="202"/>
    </location>
</feature>
<dbReference type="EMBL" id="NBII01000002">
    <property type="protein sequence ID" value="PAV22872.1"/>
    <property type="molecule type" value="Genomic_DNA"/>
</dbReference>
<reference evidence="3 4" key="1">
    <citation type="journal article" date="2017" name="Mol. Ecol.">
        <title>Comparative and population genomic landscape of Phellinus noxius: A hypervariable fungus causing root rot in trees.</title>
        <authorList>
            <person name="Chung C.L."/>
            <person name="Lee T.J."/>
            <person name="Akiba M."/>
            <person name="Lee H.H."/>
            <person name="Kuo T.H."/>
            <person name="Liu D."/>
            <person name="Ke H.M."/>
            <person name="Yokoi T."/>
            <person name="Roa M.B."/>
            <person name="Lu M.J."/>
            <person name="Chang Y.Y."/>
            <person name="Ann P.J."/>
            <person name="Tsai J.N."/>
            <person name="Chen C.Y."/>
            <person name="Tzean S.S."/>
            <person name="Ota Y."/>
            <person name="Hattori T."/>
            <person name="Sahashi N."/>
            <person name="Liou R.F."/>
            <person name="Kikuchi T."/>
            <person name="Tsai I.J."/>
        </authorList>
    </citation>
    <scope>NUCLEOTIDE SEQUENCE [LARGE SCALE GENOMIC DNA]</scope>
    <source>
        <strain evidence="3 4">FFPRI411160</strain>
    </source>
</reference>
<dbReference type="InterPro" id="IPR036378">
    <property type="entry name" value="FAS1_dom_sf"/>
</dbReference>
<dbReference type="STRING" id="2282107.A0A286UTN2"/>
<dbReference type="PANTHER" id="PTHR28156">
    <property type="entry name" value="FAS1 DOMAIN-CONTAINING PROTEIN YDR262W"/>
    <property type="match status" value="1"/>
</dbReference>
<evidence type="ECO:0000313" key="3">
    <source>
        <dbReference type="EMBL" id="PAV22872.1"/>
    </source>
</evidence>
<proteinExistence type="predicted"/>
<organism evidence="3 4">
    <name type="scientific">Pyrrhoderma noxium</name>
    <dbReference type="NCBI Taxonomy" id="2282107"/>
    <lineage>
        <taxon>Eukaryota</taxon>
        <taxon>Fungi</taxon>
        <taxon>Dikarya</taxon>
        <taxon>Basidiomycota</taxon>
        <taxon>Agaricomycotina</taxon>
        <taxon>Agaricomycetes</taxon>
        <taxon>Hymenochaetales</taxon>
        <taxon>Hymenochaetaceae</taxon>
        <taxon>Pyrrhoderma</taxon>
    </lineage>
</organism>
<dbReference type="PANTHER" id="PTHR28156:SF1">
    <property type="entry name" value="FAS1 DOMAIN-CONTAINING PROTEIN YDR262W"/>
    <property type="match status" value="1"/>
</dbReference>
<dbReference type="InterPro" id="IPR000782">
    <property type="entry name" value="FAS1_domain"/>
</dbReference>
<keyword evidence="1" id="KW-0732">Signal</keyword>
<comment type="caution">
    <text evidence="3">The sequence shown here is derived from an EMBL/GenBank/DDBJ whole genome shotgun (WGS) entry which is preliminary data.</text>
</comment>
<keyword evidence="4" id="KW-1185">Reference proteome</keyword>
<evidence type="ECO:0000256" key="1">
    <source>
        <dbReference type="ARBA" id="ARBA00022729"/>
    </source>
</evidence>
<dbReference type="Pfam" id="PF02469">
    <property type="entry name" value="Fasciclin"/>
    <property type="match status" value="1"/>
</dbReference>
<dbReference type="Gene3D" id="2.30.180.10">
    <property type="entry name" value="FAS1 domain"/>
    <property type="match status" value="1"/>
</dbReference>
<gene>
    <name evidence="3" type="ORF">PNOK_0282900</name>
</gene>
<accession>A0A286UTN2</accession>
<dbReference type="PROSITE" id="PS50213">
    <property type="entry name" value="FAS1"/>
    <property type="match status" value="1"/>
</dbReference>
<dbReference type="InParanoid" id="A0A286UTN2"/>
<evidence type="ECO:0000259" key="2">
    <source>
        <dbReference type="PROSITE" id="PS50213"/>
    </source>
</evidence>
<dbReference type="OrthoDB" id="5551751at2759"/>
<dbReference type="Proteomes" id="UP000217199">
    <property type="component" value="Unassembled WGS sequence"/>
</dbReference>
<dbReference type="SUPFAM" id="SSF82153">
    <property type="entry name" value="FAS1 domain"/>
    <property type="match status" value="1"/>
</dbReference>
<evidence type="ECO:0000313" key="4">
    <source>
        <dbReference type="Proteomes" id="UP000217199"/>
    </source>
</evidence>
<protein>
    <submittedName>
        <fullName evidence="3">Fas1 domain-containing</fullName>
    </submittedName>
</protein>
<dbReference type="InterPro" id="IPR040200">
    <property type="entry name" value="Mug57-like"/>
</dbReference>
<name>A0A286UTN2_9AGAM</name>